<dbReference type="Gene3D" id="3.30.465.10">
    <property type="match status" value="1"/>
</dbReference>
<dbReference type="KEGG" id="mcb:Mycch_1031"/>
<dbReference type="PROSITE" id="PS51371">
    <property type="entry name" value="CBS"/>
    <property type="match status" value="1"/>
</dbReference>
<dbReference type="InterPro" id="IPR044751">
    <property type="entry name" value="Ion_transp-like_CBS"/>
</dbReference>
<dbReference type="PROSITE" id="PS51846">
    <property type="entry name" value="CNNM"/>
    <property type="match status" value="1"/>
</dbReference>
<name>I4BEY4_MYCCN</name>
<comment type="subcellular location">
    <subcellularLocation>
        <location evidence="1">Cell membrane</location>
        <topology evidence="1">Multi-pass membrane protein</topology>
    </subcellularLocation>
</comment>
<reference evidence="14 15" key="1">
    <citation type="submission" date="2012-06" db="EMBL/GenBank/DDBJ databases">
        <title>Complete sequence of chromosome of Mycobacterium chubuense NBB4.</title>
        <authorList>
            <consortium name="US DOE Joint Genome Institute"/>
            <person name="Lucas S."/>
            <person name="Han J."/>
            <person name="Lapidus A."/>
            <person name="Cheng J.-F."/>
            <person name="Goodwin L."/>
            <person name="Pitluck S."/>
            <person name="Peters L."/>
            <person name="Mikhailova N."/>
            <person name="Teshima H."/>
            <person name="Detter J.C."/>
            <person name="Han C."/>
            <person name="Tapia R."/>
            <person name="Land M."/>
            <person name="Hauser L."/>
            <person name="Kyrpides N."/>
            <person name="Ivanova N."/>
            <person name="Pagani I."/>
            <person name="Mattes T."/>
            <person name="Holmes A."/>
            <person name="Rutledge P."/>
            <person name="Paulsen I."/>
            <person name="Coleman N."/>
            <person name="Woyke T."/>
        </authorList>
    </citation>
    <scope>NUCLEOTIDE SEQUENCE [LARGE SCALE GENOMIC DNA]</scope>
    <source>
        <strain evidence="14 15">NBB4</strain>
    </source>
</reference>
<keyword evidence="5" id="KW-0677">Repeat</keyword>
<keyword evidence="7 9" id="KW-0129">CBS domain</keyword>
<dbReference type="PANTHER" id="PTHR43099:SF5">
    <property type="entry name" value="HLYC_CORC FAMILY TRANSPORTER"/>
    <property type="match status" value="1"/>
</dbReference>
<sequence length="423" mass="45058" precursor="true">MTDHRVAFALVVVLISINGLLSGSEAAFISLREGQLRELERRGGRRDQLVVRLAREPNRFLATIQLGITLAGFLASATAAVTLASPLMVVLGFLGGAAQVVSIAVVTVIVTASTMVIGELAPKRLAMQYARRWALLVASPLKVLSTMAAPVVWLLGTATDVVVRLVGGDPRVKREELTFDELRQLVAGYGELSAEQRRIISGALEIHERSLREVVVPRTTVFRLRADLPVAHARAELADSGHTRAPVVPAGELDDAIGVVHLRDLLGVSGTVAEVARPVLNLPDSLRVTAALNRLLAEHEQFALVIGERSGVAGIVTLEDLLEEMVGEIYDEADEDVRSVKVCPDGSRILPGIFPVHDLADLGVEIGDPPEGDYTTIAGLVLCALGRVPTAPGDHVDVDGFGIDVLGVDRHAITEVRLRPAGA</sequence>
<dbReference type="CDD" id="cd04590">
    <property type="entry name" value="CBS_pair_CorC_HlyC_assoc"/>
    <property type="match status" value="1"/>
</dbReference>
<feature type="transmembrane region" description="Helical" evidence="11">
    <location>
        <begin position="60"/>
        <end position="81"/>
    </location>
</feature>
<evidence type="ECO:0000256" key="10">
    <source>
        <dbReference type="PROSITE-ProRule" id="PRU01193"/>
    </source>
</evidence>
<keyword evidence="15" id="KW-1185">Reference proteome</keyword>
<dbReference type="EMBL" id="CP003053">
    <property type="protein sequence ID" value="AFM15841.1"/>
    <property type="molecule type" value="Genomic_DNA"/>
</dbReference>
<dbReference type="AlphaFoldDB" id="I4BEY4"/>
<feature type="domain" description="CBS" evidence="12">
    <location>
        <begin position="275"/>
        <end position="332"/>
    </location>
</feature>
<feature type="transmembrane region" description="Helical" evidence="11">
    <location>
        <begin position="133"/>
        <end position="155"/>
    </location>
</feature>
<dbReference type="InterPro" id="IPR036318">
    <property type="entry name" value="FAD-bd_PCMH-like_sf"/>
</dbReference>
<keyword evidence="3" id="KW-1003">Cell membrane</keyword>
<evidence type="ECO:0000256" key="4">
    <source>
        <dbReference type="ARBA" id="ARBA00022692"/>
    </source>
</evidence>
<evidence type="ECO:0000313" key="15">
    <source>
        <dbReference type="Proteomes" id="UP000006057"/>
    </source>
</evidence>
<keyword evidence="8 10" id="KW-0472">Membrane</keyword>
<protein>
    <submittedName>
        <fullName evidence="14">CBS domain-containing protein</fullName>
    </submittedName>
</protein>
<accession>I4BEY4</accession>
<evidence type="ECO:0000313" key="14">
    <source>
        <dbReference type="EMBL" id="AFM15841.1"/>
    </source>
</evidence>
<dbReference type="STRING" id="710421.Mycch_1031"/>
<dbReference type="Pfam" id="PF03471">
    <property type="entry name" value="CorC_HlyC"/>
    <property type="match status" value="1"/>
</dbReference>
<dbReference type="Gene3D" id="3.10.580.10">
    <property type="entry name" value="CBS-domain"/>
    <property type="match status" value="1"/>
</dbReference>
<dbReference type="SMART" id="SM01091">
    <property type="entry name" value="CorC_HlyC"/>
    <property type="match status" value="1"/>
</dbReference>
<dbReference type="GO" id="GO:0050660">
    <property type="term" value="F:flavin adenine dinucleotide binding"/>
    <property type="evidence" value="ECO:0007669"/>
    <property type="project" value="InterPro"/>
</dbReference>
<evidence type="ECO:0000256" key="5">
    <source>
        <dbReference type="ARBA" id="ARBA00022737"/>
    </source>
</evidence>
<dbReference type="InterPro" id="IPR005170">
    <property type="entry name" value="Transptr-assoc_dom"/>
</dbReference>
<dbReference type="OrthoDB" id="110231at2"/>
<comment type="similarity">
    <text evidence="2">Belongs to the UPF0053 family.</text>
</comment>
<dbReference type="InterPro" id="IPR046342">
    <property type="entry name" value="CBS_dom_sf"/>
</dbReference>
<dbReference type="Pfam" id="PF01595">
    <property type="entry name" value="CNNM"/>
    <property type="match status" value="1"/>
</dbReference>
<dbReference type="HOGENOM" id="CLU_015237_4_0_11"/>
<dbReference type="InterPro" id="IPR000644">
    <property type="entry name" value="CBS_dom"/>
</dbReference>
<dbReference type="Pfam" id="PF00571">
    <property type="entry name" value="CBS"/>
    <property type="match status" value="2"/>
</dbReference>
<evidence type="ECO:0000256" key="8">
    <source>
        <dbReference type="ARBA" id="ARBA00023136"/>
    </source>
</evidence>
<evidence type="ECO:0000256" key="9">
    <source>
        <dbReference type="PROSITE-ProRule" id="PRU00703"/>
    </source>
</evidence>
<evidence type="ECO:0000256" key="7">
    <source>
        <dbReference type="ARBA" id="ARBA00023122"/>
    </source>
</evidence>
<dbReference type="eggNOG" id="COG1253">
    <property type="taxonomic scope" value="Bacteria"/>
</dbReference>
<dbReference type="InterPro" id="IPR002550">
    <property type="entry name" value="CNNM"/>
</dbReference>
<feature type="transmembrane region" description="Helical" evidence="11">
    <location>
        <begin position="87"/>
        <end position="112"/>
    </location>
</feature>
<feature type="domain" description="CNNM transmembrane" evidence="13">
    <location>
        <begin position="1"/>
        <end position="196"/>
    </location>
</feature>
<dbReference type="SUPFAM" id="SSF54631">
    <property type="entry name" value="CBS-domain pair"/>
    <property type="match status" value="1"/>
</dbReference>
<gene>
    <name evidence="14" type="ordered locus">Mycch_1031</name>
</gene>
<keyword evidence="6 10" id="KW-1133">Transmembrane helix</keyword>
<evidence type="ECO:0000256" key="6">
    <source>
        <dbReference type="ARBA" id="ARBA00022989"/>
    </source>
</evidence>
<evidence type="ECO:0000259" key="13">
    <source>
        <dbReference type="PROSITE" id="PS51846"/>
    </source>
</evidence>
<dbReference type="RefSeq" id="WP_014814327.1">
    <property type="nucleotide sequence ID" value="NC_018027.1"/>
</dbReference>
<dbReference type="PANTHER" id="PTHR43099">
    <property type="entry name" value="UPF0053 PROTEIN YRKA"/>
    <property type="match status" value="1"/>
</dbReference>
<organism evidence="14 15">
    <name type="scientific">Mycolicibacterium chubuense (strain NBB4)</name>
    <name type="common">Mycobacterium chubuense</name>
    <dbReference type="NCBI Taxonomy" id="710421"/>
    <lineage>
        <taxon>Bacteria</taxon>
        <taxon>Bacillati</taxon>
        <taxon>Actinomycetota</taxon>
        <taxon>Actinomycetes</taxon>
        <taxon>Mycobacteriales</taxon>
        <taxon>Mycobacteriaceae</taxon>
        <taxon>Mycolicibacterium</taxon>
    </lineage>
</organism>
<feature type="transmembrane region" description="Helical" evidence="11">
    <location>
        <begin position="6"/>
        <end position="31"/>
    </location>
</feature>
<dbReference type="PATRIC" id="fig|710421.3.peg.1038"/>
<evidence type="ECO:0000259" key="12">
    <source>
        <dbReference type="PROSITE" id="PS51371"/>
    </source>
</evidence>
<dbReference type="InterPro" id="IPR016169">
    <property type="entry name" value="FAD-bd_PCMH_sub2"/>
</dbReference>
<dbReference type="InterPro" id="IPR051676">
    <property type="entry name" value="UPF0053_domain"/>
</dbReference>
<dbReference type="Proteomes" id="UP000006057">
    <property type="component" value="Chromosome"/>
</dbReference>
<proteinExistence type="inferred from homology"/>
<evidence type="ECO:0000256" key="11">
    <source>
        <dbReference type="SAM" id="Phobius"/>
    </source>
</evidence>
<evidence type="ECO:0000256" key="2">
    <source>
        <dbReference type="ARBA" id="ARBA00006337"/>
    </source>
</evidence>
<dbReference type="SUPFAM" id="SSF56176">
    <property type="entry name" value="FAD-binding/transporter-associated domain-like"/>
    <property type="match status" value="1"/>
</dbReference>
<keyword evidence="4 10" id="KW-0812">Transmembrane</keyword>
<evidence type="ECO:0000256" key="3">
    <source>
        <dbReference type="ARBA" id="ARBA00022475"/>
    </source>
</evidence>
<dbReference type="GO" id="GO:0005886">
    <property type="term" value="C:plasma membrane"/>
    <property type="evidence" value="ECO:0007669"/>
    <property type="project" value="UniProtKB-SubCell"/>
</dbReference>
<evidence type="ECO:0000256" key="1">
    <source>
        <dbReference type="ARBA" id="ARBA00004651"/>
    </source>
</evidence>